<dbReference type="InParanoid" id="G0NQT9"/>
<accession>G0NQT9</accession>
<evidence type="ECO:0000259" key="2">
    <source>
        <dbReference type="Pfam" id="PF01827"/>
    </source>
</evidence>
<protein>
    <recommendedName>
        <fullName evidence="5">F-box domain-containing protein</fullName>
    </recommendedName>
</protein>
<gene>
    <name evidence="3" type="ORF">CAEBREN_16967</name>
</gene>
<reference evidence="4" key="1">
    <citation type="submission" date="2011-07" db="EMBL/GenBank/DDBJ databases">
        <authorList>
            <consortium name="Caenorhabditis brenneri Sequencing and Analysis Consortium"/>
            <person name="Wilson R.K."/>
        </authorList>
    </citation>
    <scope>NUCLEOTIDE SEQUENCE [LARGE SCALE GENOMIC DNA]</scope>
    <source>
        <strain evidence="4">PB2801</strain>
    </source>
</reference>
<feature type="domain" description="F-box" evidence="1">
    <location>
        <begin position="12"/>
        <end position="50"/>
    </location>
</feature>
<dbReference type="InterPro" id="IPR040161">
    <property type="entry name" value="FB224"/>
</dbReference>
<dbReference type="Pfam" id="PF01827">
    <property type="entry name" value="FTH"/>
    <property type="match status" value="1"/>
</dbReference>
<dbReference type="EMBL" id="GL379927">
    <property type="protein sequence ID" value="EGT35864.1"/>
    <property type="molecule type" value="Genomic_DNA"/>
</dbReference>
<feature type="domain" description="DUF38" evidence="2">
    <location>
        <begin position="138"/>
        <end position="272"/>
    </location>
</feature>
<dbReference type="OrthoDB" id="5881161at2759"/>
<proteinExistence type="predicted"/>
<dbReference type="InterPro" id="IPR001810">
    <property type="entry name" value="F-box_dom"/>
</dbReference>
<dbReference type="PANTHER" id="PTHR23015">
    <property type="entry name" value="UNCHARACTERIZED C.ELEGANS PROTEIN"/>
    <property type="match status" value="1"/>
</dbReference>
<evidence type="ECO:0008006" key="5">
    <source>
        <dbReference type="Google" id="ProtNLM"/>
    </source>
</evidence>
<evidence type="ECO:0000259" key="1">
    <source>
        <dbReference type="Pfam" id="PF00646"/>
    </source>
</evidence>
<evidence type="ECO:0000313" key="3">
    <source>
        <dbReference type="EMBL" id="EGT35864.1"/>
    </source>
</evidence>
<dbReference type="Pfam" id="PF00646">
    <property type="entry name" value="F-box"/>
    <property type="match status" value="1"/>
</dbReference>
<sequence length="316" mass="36374">MSSSATTSPVSLLDIPELPLKLICSYVGFKSLQSLRLVSKPLCHFIDTQKPSVEIDDFTIRINHDSMQLKLTSCGLNSHLLAHVLEKEMLVCSGGRIRGSENKDYLNYAFNAVKFVLNTQTTHTFKRLEYSDEFNPEFSKMFEKFLTDQNIILRVCEFSFEGNEHQALRFLPFLDSNILKRFNFCGGSESISSDDLTKLEHWKKAKHLSINNKVFCVSIQNFSHFETAGFCMHTITAQDLIYLREKYSQSPDFSSAIISYRILEPAAAQVFGEPSWKDKWVFRCYDPNFALIIDFAYQHIRFHRTHISSTTLSVIE</sequence>
<dbReference type="PANTHER" id="PTHR23015:SF4">
    <property type="entry name" value="DUF38 DOMAIN-CONTAINING PROTEIN-RELATED"/>
    <property type="match status" value="1"/>
</dbReference>
<dbReference type="AlphaFoldDB" id="G0NQT9"/>
<keyword evidence="4" id="KW-1185">Reference proteome</keyword>
<dbReference type="InterPro" id="IPR002900">
    <property type="entry name" value="DUF38/FTH_CAE_spp"/>
</dbReference>
<name>G0NQT9_CAEBE</name>
<dbReference type="HOGENOM" id="CLU_030831_0_3_1"/>
<evidence type="ECO:0000313" key="4">
    <source>
        <dbReference type="Proteomes" id="UP000008068"/>
    </source>
</evidence>
<dbReference type="Proteomes" id="UP000008068">
    <property type="component" value="Unassembled WGS sequence"/>
</dbReference>
<organism evidence="4">
    <name type="scientific">Caenorhabditis brenneri</name>
    <name type="common">Nematode worm</name>
    <dbReference type="NCBI Taxonomy" id="135651"/>
    <lineage>
        <taxon>Eukaryota</taxon>
        <taxon>Metazoa</taxon>
        <taxon>Ecdysozoa</taxon>
        <taxon>Nematoda</taxon>
        <taxon>Chromadorea</taxon>
        <taxon>Rhabditida</taxon>
        <taxon>Rhabditina</taxon>
        <taxon>Rhabditomorpha</taxon>
        <taxon>Rhabditoidea</taxon>
        <taxon>Rhabditidae</taxon>
        <taxon>Peloderinae</taxon>
        <taxon>Caenorhabditis</taxon>
    </lineage>
</organism>
<dbReference type="GO" id="GO:0045087">
    <property type="term" value="P:innate immune response"/>
    <property type="evidence" value="ECO:0007669"/>
    <property type="project" value="TreeGrafter"/>
</dbReference>